<protein>
    <submittedName>
        <fullName evidence="2">Putative class 3 lipase</fullName>
    </submittedName>
</protein>
<dbReference type="InterPro" id="IPR002921">
    <property type="entry name" value="Fungal_lipase-type"/>
</dbReference>
<evidence type="ECO:0000313" key="2">
    <source>
        <dbReference type="EMBL" id="ALH06901.1"/>
    </source>
</evidence>
<dbReference type="Gene3D" id="3.40.50.1820">
    <property type="entry name" value="alpha/beta hydrolase"/>
    <property type="match status" value="1"/>
</dbReference>
<dbReference type="InterPro" id="IPR029058">
    <property type="entry name" value="AB_hydrolase_fold"/>
</dbReference>
<organism evidence="2 3">
    <name type="scientific">Port-miou virus</name>
    <dbReference type="NCBI Taxonomy" id="1733873"/>
    <lineage>
        <taxon>Viruses</taxon>
        <taxon>Varidnaviria</taxon>
        <taxon>Bamfordvirae</taxon>
        <taxon>Nucleocytoviricota</taxon>
        <taxon>Megaviricetes</taxon>
        <taxon>Pimascovirales</taxon>
        <taxon>Pimascovirales incertae sedis</taxon>
        <taxon>Marseilleviridae</taxon>
        <taxon>Losannavirus</taxon>
        <taxon>Losannavirus lausannense</taxon>
        <taxon>Lausannevirus</taxon>
    </lineage>
</organism>
<gene>
    <name evidence="2" type="ORF">PMV_203</name>
</gene>
<evidence type="ECO:0000259" key="1">
    <source>
        <dbReference type="Pfam" id="PF01764"/>
    </source>
</evidence>
<sequence length="346" mass="38770">MKRQLVLPENLVKIFGGSNEEALRAFLLSVLTPKKQDFAFSDSSNVWEEVETVGPFHGGKITPVSRLWFEFCLLSYSEKPLPSMVQLSGTPTRFMGVFYGENNTRCFAFKVERGKLDGVKSRSECLVFVFAPFLPKNFWEEISLGFGTMCNTDIDEHSGIHGGILELSSKFTKNILSCVSNQGTTPDIWLLGMSMGGALAKASLWHLRKNGWGGKATVKTFGCPRVGNKKFSLWFEQNCEDDSFSAALITNDKNKIVADPVSLFPPKSKGYEDCPFFCFLHNKVLFTSEWLRSTQPDLDISIASCLNGMLNISDVQKYGLSNMGIGERNREWELAHNPQVYFDNLS</sequence>
<evidence type="ECO:0000313" key="3">
    <source>
        <dbReference type="Proteomes" id="UP000319438"/>
    </source>
</evidence>
<dbReference type="GO" id="GO:0006629">
    <property type="term" value="P:lipid metabolic process"/>
    <property type="evidence" value="ECO:0007669"/>
    <property type="project" value="InterPro"/>
</dbReference>
<dbReference type="Proteomes" id="UP000319438">
    <property type="component" value="Segment"/>
</dbReference>
<dbReference type="EMBL" id="KT428292">
    <property type="protein sequence ID" value="ALH06901.1"/>
    <property type="molecule type" value="Genomic_DNA"/>
</dbReference>
<dbReference type="Pfam" id="PF01764">
    <property type="entry name" value="Lipase_3"/>
    <property type="match status" value="1"/>
</dbReference>
<reference evidence="2" key="1">
    <citation type="journal article" date="2015" name="Genome Announc.">
        <title>Complete Genome Sequence of a New Member of the Marseilleviridae Recovered from the Brackish Submarine Spring in the Cassis Port-Miou Calanque, France.</title>
        <authorList>
            <person name="Doutre G."/>
            <person name="Arfib B."/>
            <person name="Rochette P."/>
            <person name="Claverie J.M."/>
            <person name="Bonin P."/>
            <person name="Abergel C."/>
        </authorList>
    </citation>
    <scope>NUCLEOTIDE SEQUENCE [LARGE SCALE GENOMIC DNA]</scope>
    <source>
        <strain evidence="2">1</strain>
    </source>
</reference>
<accession>A0A0N9PUH6</accession>
<dbReference type="SUPFAM" id="SSF53474">
    <property type="entry name" value="alpha/beta-Hydrolases"/>
    <property type="match status" value="1"/>
</dbReference>
<proteinExistence type="predicted"/>
<name>A0A0N9PUH6_9VIRU</name>
<feature type="domain" description="Fungal lipase-type" evidence="1">
    <location>
        <begin position="157"/>
        <end position="244"/>
    </location>
</feature>